<dbReference type="Pfam" id="PF01522">
    <property type="entry name" value="Polysacc_deac_1"/>
    <property type="match status" value="1"/>
</dbReference>
<dbReference type="InterPro" id="IPR011330">
    <property type="entry name" value="Glyco_hydro/deAcase_b/a-brl"/>
</dbReference>
<dbReference type="PROSITE" id="PS51257">
    <property type="entry name" value="PROKAR_LIPOPROTEIN"/>
    <property type="match status" value="1"/>
</dbReference>
<dbReference type="KEGG" id="sta:STHERM_c06490"/>
<dbReference type="CDD" id="cd10954">
    <property type="entry name" value="CE4_CtAXE_like"/>
    <property type="match status" value="1"/>
</dbReference>
<dbReference type="eggNOG" id="COG0726">
    <property type="taxonomic scope" value="Bacteria"/>
</dbReference>
<organism evidence="2 3">
    <name type="scientific">Winmispira thermophila (strain ATCC 49972 / DSM 6192 / RI 19.B1)</name>
    <name type="common">Spirochaeta thermophila</name>
    <dbReference type="NCBI Taxonomy" id="665571"/>
    <lineage>
        <taxon>Bacteria</taxon>
        <taxon>Pseudomonadati</taxon>
        <taxon>Spirochaetota</taxon>
        <taxon>Spirochaetia</taxon>
        <taxon>Winmispirales</taxon>
        <taxon>Winmispiraceae</taxon>
        <taxon>Winmispira</taxon>
    </lineage>
</organism>
<dbReference type="PROSITE" id="PS51677">
    <property type="entry name" value="NODB"/>
    <property type="match status" value="1"/>
</dbReference>
<dbReference type="SUPFAM" id="SSF88713">
    <property type="entry name" value="Glycoside hydrolase/deacetylase"/>
    <property type="match status" value="1"/>
</dbReference>
<reference evidence="2 3" key="2">
    <citation type="journal article" date="2010" name="J. Bacteriol.">
        <title>Genome sequence of the polysaccharide-degrading, thermophilic anaerobe Spirochaeta thermophila DSM 6192.</title>
        <authorList>
            <person name="Angelov A."/>
            <person name="Liebl S."/>
            <person name="Ballschmiter M."/>
            <person name="Bomeke M."/>
            <person name="Lehmann R."/>
            <person name="Liesegang H."/>
            <person name="Daniel R."/>
            <person name="Liebl W."/>
        </authorList>
    </citation>
    <scope>NUCLEOTIDE SEQUENCE [LARGE SCALE GENOMIC DNA]</scope>
    <source>
        <strain evidence="3">ATCC 49972 / DSM 6192 / RI 19.B1</strain>
    </source>
</reference>
<dbReference type="GO" id="GO:0005975">
    <property type="term" value="P:carbohydrate metabolic process"/>
    <property type="evidence" value="ECO:0007669"/>
    <property type="project" value="InterPro"/>
</dbReference>
<dbReference type="InterPro" id="IPR002509">
    <property type="entry name" value="NODB_dom"/>
</dbReference>
<dbReference type="Proteomes" id="UP000001296">
    <property type="component" value="Chromosome"/>
</dbReference>
<dbReference type="PANTHER" id="PTHR10587">
    <property type="entry name" value="GLYCOSYL TRANSFERASE-RELATED"/>
    <property type="match status" value="1"/>
</dbReference>
<feature type="domain" description="NodB homology" evidence="1">
    <location>
        <begin position="39"/>
        <end position="218"/>
    </location>
</feature>
<name>E0RR30_WINT6</name>
<evidence type="ECO:0000313" key="2">
    <source>
        <dbReference type="EMBL" id="ADN01608.1"/>
    </source>
</evidence>
<evidence type="ECO:0000259" key="1">
    <source>
        <dbReference type="PROSITE" id="PS51677"/>
    </source>
</evidence>
<reference key="1">
    <citation type="submission" date="2009-08" db="EMBL/GenBank/DDBJ databases">
        <title>The genome sequence of Spirochaeta thermophila DSM6192.</title>
        <authorList>
            <person name="Angelov A."/>
            <person name="Mientus M."/>
            <person name="Wittenberg S."/>
            <person name="Lehmann R."/>
            <person name="Liesegang H."/>
            <person name="Daniel R."/>
            <person name="Liebl W."/>
        </authorList>
    </citation>
    <scope>NUCLEOTIDE SEQUENCE</scope>
    <source>
        <strain>DSM 6192</strain>
    </source>
</reference>
<sequence>MMDTKILGVCIAAVLLVGACGTQPAPREATPTSGGTQVKLVALTFDDGPDPVMTPRVLDKLETYGVKATFFVIGQLVNERTTPVLERIVRMGCEIGNHSWGWESMNTMPPEEIEESVDKTTKAIEKYAGTTPRFFRPPNLAVSDTMYEVIDLPFASGILAFDWAGQNTTAEQRAKHVLDAVRDGAIILMHDVQPEPHPTPEALDIIIPELLAQGYEFVTLSELFERKGIDPRSKTHDMWVFVE</sequence>
<dbReference type="PaxDb" id="665571-STHERM_c06490"/>
<dbReference type="Gene3D" id="3.20.20.370">
    <property type="entry name" value="Glycoside hydrolase/deacetylase"/>
    <property type="match status" value="1"/>
</dbReference>
<evidence type="ECO:0000313" key="3">
    <source>
        <dbReference type="Proteomes" id="UP000001296"/>
    </source>
</evidence>
<proteinExistence type="predicted"/>
<accession>E0RR30</accession>
<gene>
    <name evidence="2" type="ordered locus">STHERM_c06490</name>
</gene>
<dbReference type="EMBL" id="CP001698">
    <property type="protein sequence ID" value="ADN01608.1"/>
    <property type="molecule type" value="Genomic_DNA"/>
</dbReference>
<protein>
    <recommendedName>
        <fullName evidence="1">NodB homology domain-containing protein</fullName>
    </recommendedName>
</protein>
<dbReference type="AlphaFoldDB" id="E0RR30"/>
<dbReference type="PANTHER" id="PTHR10587:SF125">
    <property type="entry name" value="POLYSACCHARIDE DEACETYLASE YHEN-RELATED"/>
    <property type="match status" value="1"/>
</dbReference>
<dbReference type="GO" id="GO:0016810">
    <property type="term" value="F:hydrolase activity, acting on carbon-nitrogen (but not peptide) bonds"/>
    <property type="evidence" value="ECO:0007669"/>
    <property type="project" value="InterPro"/>
</dbReference>
<dbReference type="InterPro" id="IPR050248">
    <property type="entry name" value="Polysacc_deacetylase_ArnD"/>
</dbReference>
<dbReference type="HOGENOM" id="CLU_021264_0_1_12"/>